<feature type="region of interest" description="Disordered" evidence="2">
    <location>
        <begin position="1"/>
        <end position="75"/>
    </location>
</feature>
<dbReference type="Proteomes" id="UP000694843">
    <property type="component" value="Unplaced"/>
</dbReference>
<keyword evidence="3" id="KW-1185">Reference proteome</keyword>
<dbReference type="GeneID" id="108680190"/>
<feature type="coiled-coil region" evidence="1">
    <location>
        <begin position="233"/>
        <end position="308"/>
    </location>
</feature>
<dbReference type="GO" id="GO:0005929">
    <property type="term" value="C:cilium"/>
    <property type="evidence" value="ECO:0007669"/>
    <property type="project" value="TreeGrafter"/>
</dbReference>
<feature type="compositionally biased region" description="Polar residues" evidence="2">
    <location>
        <begin position="62"/>
        <end position="75"/>
    </location>
</feature>
<dbReference type="AlphaFoldDB" id="A0A979FV48"/>
<feature type="coiled-coil region" evidence="1">
    <location>
        <begin position="432"/>
        <end position="459"/>
    </location>
</feature>
<feature type="coiled-coil region" evidence="1">
    <location>
        <begin position="159"/>
        <end position="200"/>
    </location>
</feature>
<proteinExistence type="predicted"/>
<dbReference type="KEGG" id="hazt:108680190"/>
<dbReference type="CTD" id="33702"/>
<gene>
    <name evidence="4" type="primary">LOC108680190</name>
</gene>
<evidence type="ECO:0000313" key="3">
    <source>
        <dbReference type="Proteomes" id="UP000694843"/>
    </source>
</evidence>
<evidence type="ECO:0000256" key="2">
    <source>
        <dbReference type="SAM" id="MobiDB-lite"/>
    </source>
</evidence>
<sequence>MGCTSSLPEQDYTAESKPSAVHSSSDRRSSTSSSKSPSSSSAFGDFLELPSKSRKRKITPQAEDQNFPRISSTDTEFLETKARELEEERRRVQAELERIRRGKATMGVVNSSLQGTRVSSSNNNNVSKEIAIDRHTLESYLRLEKEIAFEETTNPLQPLELKSLQLQQLNEEIENKEKLLKELEAKTTKERSEVEELQNGGKDVKSTLLEMRPSIDLQLTEEQGEYLAALNKQEMTEQELNACRKQKQQLHDEVIELERKAEKLQELYKQQDQLLDKMFGGEYGSNLENRLEQELDTLEAHRARILEANFKWRQAQMMLEYACKQLAVAVQKWQDLPTLPTIDLEIRYSVAAETRNNLVAAGQNLTGAQRYLDAVQFPYCAPDEVSTLNKQATEYVFTDMQSADRHAHAQACYSTSYKRANALLQWFDTVRAHQLDQIAQEHQKELQSFIREQEQKQQKIRGSLEEKLALRRQRRARLNLEQAQQSALASAE</sequence>
<dbReference type="OrthoDB" id="6432391at2759"/>
<reference evidence="4" key="1">
    <citation type="submission" date="2025-08" db="UniProtKB">
        <authorList>
            <consortium name="RefSeq"/>
        </authorList>
    </citation>
    <scope>IDENTIFICATION</scope>
    <source>
        <tissue evidence="4">Whole organism</tissue>
    </source>
</reference>
<dbReference type="PANTHER" id="PTHR21974:SF2">
    <property type="entry name" value="RE15880P"/>
    <property type="match status" value="1"/>
</dbReference>
<protein>
    <submittedName>
        <fullName evidence="4">Ninein</fullName>
    </submittedName>
</protein>
<keyword evidence="1" id="KW-0175">Coiled coil</keyword>
<evidence type="ECO:0000256" key="1">
    <source>
        <dbReference type="SAM" id="Coils"/>
    </source>
</evidence>
<feature type="compositionally biased region" description="Low complexity" evidence="2">
    <location>
        <begin position="30"/>
        <end position="41"/>
    </location>
</feature>
<evidence type="ECO:0000313" key="4">
    <source>
        <dbReference type="RefSeq" id="XP_047739975.1"/>
    </source>
</evidence>
<dbReference type="PANTHER" id="PTHR21974">
    <property type="entry name" value="RE15880P"/>
    <property type="match status" value="1"/>
</dbReference>
<accession>A0A979FV48</accession>
<dbReference type="RefSeq" id="XP_047739975.1">
    <property type="nucleotide sequence ID" value="XM_047884019.1"/>
</dbReference>
<feature type="coiled-coil region" evidence="1">
    <location>
        <begin position="75"/>
        <end position="102"/>
    </location>
</feature>
<name>A0A979FV48_HYAAZ</name>
<dbReference type="OMA" id="DEVTECH"/>
<organism evidence="3 4">
    <name type="scientific">Hyalella azteca</name>
    <name type="common">Amphipod</name>
    <dbReference type="NCBI Taxonomy" id="294128"/>
    <lineage>
        <taxon>Eukaryota</taxon>
        <taxon>Metazoa</taxon>
        <taxon>Ecdysozoa</taxon>
        <taxon>Arthropoda</taxon>
        <taxon>Crustacea</taxon>
        <taxon>Multicrustacea</taxon>
        <taxon>Malacostraca</taxon>
        <taxon>Eumalacostraca</taxon>
        <taxon>Peracarida</taxon>
        <taxon>Amphipoda</taxon>
        <taxon>Senticaudata</taxon>
        <taxon>Talitrida</taxon>
        <taxon>Talitroidea</taxon>
        <taxon>Hyalellidae</taxon>
        <taxon>Hyalella</taxon>
    </lineage>
</organism>